<dbReference type="Proteomes" id="UP000034588">
    <property type="component" value="Unassembled WGS sequence"/>
</dbReference>
<evidence type="ECO:0000313" key="2">
    <source>
        <dbReference type="Proteomes" id="UP000034588"/>
    </source>
</evidence>
<dbReference type="AlphaFoldDB" id="A0A0G1VXC9"/>
<sequence length="87" mass="10483">MKDRGYRRFMREVKIRNRVRERMFTVRQHDPSPDYWLRPDVMGSLAKTTKRCGGYCCRSCAGPSMQELKHIDPEFTRVVNQEFWNIL</sequence>
<organism evidence="1 2">
    <name type="scientific">Candidatus Gottesmanbacteria bacterium GW2011_GWB1_49_7</name>
    <dbReference type="NCBI Taxonomy" id="1618448"/>
    <lineage>
        <taxon>Bacteria</taxon>
        <taxon>Candidatus Gottesmaniibacteriota</taxon>
    </lineage>
</organism>
<evidence type="ECO:0000313" key="1">
    <source>
        <dbReference type="EMBL" id="KKW11101.1"/>
    </source>
</evidence>
<comment type="caution">
    <text evidence="1">The sequence shown here is derived from an EMBL/GenBank/DDBJ whole genome shotgun (WGS) entry which is preliminary data.</text>
</comment>
<gene>
    <name evidence="1" type="ORF">UY48_C0026G0008</name>
</gene>
<proteinExistence type="predicted"/>
<accession>A0A0G1VXC9</accession>
<dbReference type="EMBL" id="LCQD01000026">
    <property type="protein sequence ID" value="KKW11101.1"/>
    <property type="molecule type" value="Genomic_DNA"/>
</dbReference>
<protein>
    <submittedName>
        <fullName evidence="1">Uncharacterized protein</fullName>
    </submittedName>
</protein>
<name>A0A0G1VXC9_9BACT</name>
<reference evidence="1 2" key="1">
    <citation type="journal article" date="2015" name="Nature">
        <title>rRNA introns, odd ribosomes, and small enigmatic genomes across a large radiation of phyla.</title>
        <authorList>
            <person name="Brown C.T."/>
            <person name="Hug L.A."/>
            <person name="Thomas B.C."/>
            <person name="Sharon I."/>
            <person name="Castelle C.J."/>
            <person name="Singh A."/>
            <person name="Wilkins M.J."/>
            <person name="Williams K.H."/>
            <person name="Banfield J.F."/>
        </authorList>
    </citation>
    <scope>NUCLEOTIDE SEQUENCE [LARGE SCALE GENOMIC DNA]</scope>
</reference>